<dbReference type="RefSeq" id="WP_323357912.1">
    <property type="nucleotide sequence ID" value="NZ_JAYGHY010000082.1"/>
</dbReference>
<dbReference type="EMBL" id="JAYGHY010000082">
    <property type="protein sequence ID" value="MEA5443961.1"/>
    <property type="molecule type" value="Genomic_DNA"/>
</dbReference>
<gene>
    <name evidence="1" type="ORF">VB739_15490</name>
</gene>
<sequence>MTYILSDFFPGATEQEYRDEIAAVHPSEGLPEGQLHHFAGQSDDGVLIVTIWDSKESADRFLAEVLMPRVASASNGLRGERQHRGAVGFQL</sequence>
<accession>A0ABU5SZL4</accession>
<reference evidence="1 2" key="1">
    <citation type="submission" date="2023-12" db="EMBL/GenBank/DDBJ databases">
        <title>Baltic Sea Cyanobacteria.</title>
        <authorList>
            <person name="Delbaje E."/>
            <person name="Fewer D.P."/>
            <person name="Shishido T.K."/>
        </authorList>
    </citation>
    <scope>NUCLEOTIDE SEQUENCE [LARGE SCALE GENOMIC DNA]</scope>
    <source>
        <strain evidence="1 2">UHCC 0281</strain>
    </source>
</reference>
<organism evidence="1 2">
    <name type="scientific">Cyanobium gracile UHCC 0281</name>
    <dbReference type="NCBI Taxonomy" id="3110309"/>
    <lineage>
        <taxon>Bacteria</taxon>
        <taxon>Bacillati</taxon>
        <taxon>Cyanobacteriota</taxon>
        <taxon>Cyanophyceae</taxon>
        <taxon>Synechococcales</taxon>
        <taxon>Prochlorococcaceae</taxon>
        <taxon>Cyanobium</taxon>
    </lineage>
</organism>
<dbReference type="Proteomes" id="UP001302329">
    <property type="component" value="Unassembled WGS sequence"/>
</dbReference>
<evidence type="ECO:0000313" key="2">
    <source>
        <dbReference type="Proteomes" id="UP001302329"/>
    </source>
</evidence>
<protein>
    <recommendedName>
        <fullName evidence="3">ABM domain-containing protein</fullName>
    </recommendedName>
</protein>
<evidence type="ECO:0000313" key="1">
    <source>
        <dbReference type="EMBL" id="MEA5443961.1"/>
    </source>
</evidence>
<proteinExistence type="predicted"/>
<evidence type="ECO:0008006" key="3">
    <source>
        <dbReference type="Google" id="ProtNLM"/>
    </source>
</evidence>
<name>A0ABU5SZL4_9CYAN</name>
<comment type="caution">
    <text evidence="1">The sequence shown here is derived from an EMBL/GenBank/DDBJ whole genome shotgun (WGS) entry which is preliminary data.</text>
</comment>
<keyword evidence="2" id="KW-1185">Reference proteome</keyword>